<dbReference type="FunCoup" id="L9L165">
    <property type="interactions" value="15"/>
</dbReference>
<evidence type="ECO:0000256" key="16">
    <source>
        <dbReference type="PROSITE-ProRule" id="PRU00023"/>
    </source>
</evidence>
<dbReference type="InterPro" id="IPR052420">
    <property type="entry name" value="Espin/Espin-like"/>
</dbReference>
<accession>L9L165</accession>
<feature type="compositionally biased region" description="Basic and acidic residues" evidence="18">
    <location>
        <begin position="436"/>
        <end position="458"/>
    </location>
</feature>
<dbReference type="InterPro" id="IPR002110">
    <property type="entry name" value="Ankyrin_rpt"/>
</dbReference>
<keyword evidence="7" id="KW-1009">Hearing</keyword>
<evidence type="ECO:0000256" key="2">
    <source>
        <dbReference type="ARBA" id="ARBA00004245"/>
    </source>
</evidence>
<evidence type="ECO:0000256" key="9">
    <source>
        <dbReference type="ARBA" id="ARBA00023054"/>
    </source>
</evidence>
<feature type="region of interest" description="Disordered" evidence="18">
    <location>
        <begin position="1000"/>
        <end position="1088"/>
    </location>
</feature>
<dbReference type="InParanoid" id="L9L165"/>
<evidence type="ECO:0000256" key="17">
    <source>
        <dbReference type="SAM" id="Coils"/>
    </source>
</evidence>
<dbReference type="GO" id="GO:0032420">
    <property type="term" value="C:stereocilium"/>
    <property type="evidence" value="ECO:0007669"/>
    <property type="project" value="UniProtKB-SubCell"/>
</dbReference>
<keyword evidence="21" id="KW-1185">Reference proteome</keyword>
<dbReference type="GO" id="GO:0005856">
    <property type="term" value="C:cytoskeleton"/>
    <property type="evidence" value="ECO:0007669"/>
    <property type="project" value="UniProtKB-SubCell"/>
</dbReference>
<dbReference type="FunFam" id="1.25.40.20:FF:000174">
    <property type="entry name" value="Espin"/>
    <property type="match status" value="1"/>
</dbReference>
<feature type="compositionally biased region" description="Polar residues" evidence="18">
    <location>
        <begin position="352"/>
        <end position="377"/>
    </location>
</feature>
<dbReference type="EMBL" id="KB320563">
    <property type="protein sequence ID" value="ELW68703.1"/>
    <property type="molecule type" value="Genomic_DNA"/>
</dbReference>
<dbReference type="SUPFAM" id="SSF48403">
    <property type="entry name" value="Ankyrin repeat"/>
    <property type="match status" value="1"/>
</dbReference>
<evidence type="ECO:0000313" key="20">
    <source>
        <dbReference type="EMBL" id="ELW68703.1"/>
    </source>
</evidence>
<dbReference type="GO" id="GO:0005902">
    <property type="term" value="C:microvillus"/>
    <property type="evidence" value="ECO:0007669"/>
    <property type="project" value="UniProtKB-SubCell"/>
</dbReference>
<organism evidence="20 21">
    <name type="scientific">Tupaia chinensis</name>
    <name type="common">Chinese tree shrew</name>
    <name type="synonym">Tupaia belangeri chinensis</name>
    <dbReference type="NCBI Taxonomy" id="246437"/>
    <lineage>
        <taxon>Eukaryota</taxon>
        <taxon>Metazoa</taxon>
        <taxon>Chordata</taxon>
        <taxon>Craniata</taxon>
        <taxon>Vertebrata</taxon>
        <taxon>Euteleostomi</taxon>
        <taxon>Mammalia</taxon>
        <taxon>Eutheria</taxon>
        <taxon>Euarchontoglires</taxon>
        <taxon>Scandentia</taxon>
        <taxon>Tupaiidae</taxon>
        <taxon>Tupaia</taxon>
    </lineage>
</organism>
<evidence type="ECO:0000256" key="6">
    <source>
        <dbReference type="ARBA" id="ARBA00022737"/>
    </source>
</evidence>
<keyword evidence="10" id="KW-0009">Actin-binding</keyword>
<dbReference type="GO" id="GO:0051015">
    <property type="term" value="F:actin filament binding"/>
    <property type="evidence" value="ECO:0007669"/>
    <property type="project" value="TreeGrafter"/>
</dbReference>
<dbReference type="Pfam" id="PF00023">
    <property type="entry name" value="Ank"/>
    <property type="match status" value="1"/>
</dbReference>
<feature type="repeat" description="ANK" evidence="16">
    <location>
        <begin position="103"/>
        <end position="127"/>
    </location>
</feature>
<proteinExistence type="predicted"/>
<dbReference type="PANTHER" id="PTHR24153:SF14">
    <property type="entry name" value="ESPIN"/>
    <property type="match status" value="1"/>
</dbReference>
<feature type="coiled-coil region" evidence="17">
    <location>
        <begin position="708"/>
        <end position="744"/>
    </location>
</feature>
<comment type="function">
    <text evidence="13">Multifunctional actin-bundling protein. Plays a major role in regulating the organization, dimension, dynamics and signaling capacities of the actin filament-rich microvilli in the mechanosensory and chemosensory cells. Required for the assembly and stabilization of the stereociliary parallel actin bundles. Plays a crucial role in the formation and maintenance of inner ear hair cell stereocilia. Involved in the elongation of actin in stereocilia. In extrastriolar hair cells, required for targeting MYO3B to stereocilia tips, and for regulation of stereocilia diameter and staircase formation.</text>
</comment>
<evidence type="ECO:0000256" key="8">
    <source>
        <dbReference type="ARBA" id="ARBA00023043"/>
    </source>
</evidence>
<dbReference type="Proteomes" id="UP000011518">
    <property type="component" value="Unassembled WGS sequence"/>
</dbReference>
<evidence type="ECO:0000259" key="19">
    <source>
        <dbReference type="PROSITE" id="PS51082"/>
    </source>
</evidence>
<feature type="repeat" description="ANK" evidence="16">
    <location>
        <begin position="271"/>
        <end position="303"/>
    </location>
</feature>
<feature type="compositionally biased region" description="Basic and acidic residues" evidence="18">
    <location>
        <begin position="335"/>
        <end position="349"/>
    </location>
</feature>
<feature type="compositionally biased region" description="Basic and acidic residues" evidence="18">
    <location>
        <begin position="1010"/>
        <end position="1021"/>
    </location>
</feature>
<dbReference type="STRING" id="246437.L9L165"/>
<evidence type="ECO:0000256" key="1">
    <source>
        <dbReference type="ARBA" id="ARBA00004105"/>
    </source>
</evidence>
<feature type="compositionally biased region" description="Low complexity" evidence="18">
    <location>
        <begin position="378"/>
        <end position="400"/>
    </location>
</feature>
<dbReference type="InterPro" id="IPR036770">
    <property type="entry name" value="Ankyrin_rpt-contain_sf"/>
</dbReference>
<keyword evidence="4" id="KW-0963">Cytoplasm</keyword>
<sequence length="1124" mass="123265">MALEQALQAARQGELDVLRSLHTAGLLEPSLRDPLDALPVHHAARAGKLHCLRFLVEEAALPATARARNGATPAHDAAATGHLACLQWLCTQGGCRAQDKDNSGATVLHLAARFGHPELVDWLLRHGGGDPTVATDMGALPIHYDAAKGDFPSLRLLVSHYPEGVNAQTKNGATPLYLACQEGHLEVTQYLVQECGADPHARAQDGMTPLHAAAQMGHSSVIVWLVSCTDVSLSEKDKDGATAMHFAASRGHAKVLNWLLLHGGEISADLWGGTPLHDAAENGELECCQILVVNGAELDVRDRDGYTAADLSDYNGHSHCTRYLRTVENLSVEHRVLSRDPSTELEAKQPDSGMSSPNTTMSVQPPNFDLSSPTSTLSNYDSCSSSHSSIKGQCPPRGTQVPPPPPGYPAPKPPVGLHAADIYMQTKNKLRHVETEVLKKQPSSRDSHNGLRRQDSGRKPRAFSKQPSTGDYYRQLGRCPREPLAARPGMAHSEEAALLPGNHVHNGCAADPKAARELPPPPPPPPPPLPEALSSPPPAPPLPFEGAGPGCGQRRSSSSTGSTKSFNMMSPTGDNSELLAEIKAGKSLKPTPQSKGLTTVFSGSGQSAPQELLNGSMAPAPPATPAPGVQLDVEALIPTHDEQGRPIPEWKRQVMVRKLQLKMQEEEEQRRKLTAASSCCYPPEGWRYSREHNAILGPFGELMTEADILRIEQQIENLQVLHKAQKLEARLEQLELELEQLLPISAALSTPRFTVDPRRMRGRAVSLPAWCSKISTLLKSMATLLATLGGRPAHLAELLAASWPAAGAANRRALASGATVPGPLTDYIDMRKERIVYLFLEHWRKWTFRGPGRHAQARLRRLLPRVVAAGARSGPQAPGAPPPLLAHWRSLLRQVPAPQPRGASLAHGLYWPEHFLPPLDGGAPPSYDSLTLDLFMLGYFQLLEMGLSREERKFRHLLCYEMFDRLGSHPWELIRLFHRIVLEEVEAGRRDWNDGFEDLRSQFFGDSPEAEPREETKQEEKEKEEEVEEEREWVEEKREEEEKELAEEAALAQMEDKPEGQLPPPPAAPPPTSDPPSCSEPEPLAEDPLELVSEMGEFSNEDICRYIDRSFSFWKEKEAELFDI</sequence>
<feature type="domain" description="WH2" evidence="19">
    <location>
        <begin position="574"/>
        <end position="591"/>
    </location>
</feature>
<keyword evidence="11" id="KW-0206">Cytoskeleton</keyword>
<feature type="compositionally biased region" description="Low complexity" evidence="18">
    <location>
        <begin position="556"/>
        <end position="565"/>
    </location>
</feature>
<keyword evidence="5" id="KW-0597">Phosphoprotein</keyword>
<name>L9L165_TUPCH</name>
<evidence type="ECO:0000256" key="14">
    <source>
        <dbReference type="ARBA" id="ARBA00068942"/>
    </source>
</evidence>
<dbReference type="PROSITE" id="PS50297">
    <property type="entry name" value="ANK_REP_REGION"/>
    <property type="match status" value="5"/>
</dbReference>
<evidence type="ECO:0000256" key="10">
    <source>
        <dbReference type="ARBA" id="ARBA00023203"/>
    </source>
</evidence>
<evidence type="ECO:0000256" key="12">
    <source>
        <dbReference type="ARBA" id="ARBA00023273"/>
    </source>
</evidence>
<feature type="compositionally biased region" description="Pro residues" evidence="18">
    <location>
        <begin position="518"/>
        <end position="543"/>
    </location>
</feature>
<evidence type="ECO:0000256" key="3">
    <source>
        <dbReference type="ARBA" id="ARBA00004645"/>
    </source>
</evidence>
<evidence type="ECO:0000256" key="13">
    <source>
        <dbReference type="ARBA" id="ARBA00057682"/>
    </source>
</evidence>
<dbReference type="AlphaFoldDB" id="L9L165"/>
<feature type="region of interest" description="Disordered" evidence="18">
    <location>
        <begin position="335"/>
        <end position="416"/>
    </location>
</feature>
<feature type="region of interest" description="Disordered" evidence="18">
    <location>
        <begin position="502"/>
        <end position="574"/>
    </location>
</feature>
<dbReference type="Pfam" id="PF12796">
    <property type="entry name" value="Ank_2"/>
    <property type="match status" value="3"/>
</dbReference>
<dbReference type="GO" id="GO:0051017">
    <property type="term" value="P:actin filament bundle assembly"/>
    <property type="evidence" value="ECO:0007669"/>
    <property type="project" value="TreeGrafter"/>
</dbReference>
<keyword evidence="8 16" id="KW-0040">ANK repeat</keyword>
<dbReference type="SMART" id="SM00246">
    <property type="entry name" value="WH2"/>
    <property type="match status" value="1"/>
</dbReference>
<dbReference type="GO" id="GO:0007605">
    <property type="term" value="P:sensory perception of sound"/>
    <property type="evidence" value="ECO:0007669"/>
    <property type="project" value="UniProtKB-KW"/>
</dbReference>
<reference evidence="21" key="1">
    <citation type="submission" date="2012-07" db="EMBL/GenBank/DDBJ databases">
        <title>Genome of the Chinese tree shrew, a rising model animal genetically related to primates.</title>
        <authorList>
            <person name="Zhang G."/>
            <person name="Fan Y."/>
            <person name="Yao Y."/>
            <person name="Huang Z."/>
        </authorList>
    </citation>
    <scope>NUCLEOTIDE SEQUENCE [LARGE SCALE GENOMIC DNA]</scope>
</reference>
<feature type="region of interest" description="Disordered" evidence="18">
    <location>
        <begin position="436"/>
        <end position="476"/>
    </location>
</feature>
<dbReference type="PANTHER" id="PTHR24153">
    <property type="entry name" value="ESPIN"/>
    <property type="match status" value="1"/>
</dbReference>
<dbReference type="PROSITE" id="PS50088">
    <property type="entry name" value="ANK_REPEAT"/>
    <property type="match status" value="5"/>
</dbReference>
<reference evidence="21" key="2">
    <citation type="journal article" date="2013" name="Nat. Commun.">
        <title>Genome of the Chinese tree shrew.</title>
        <authorList>
            <person name="Fan Y."/>
            <person name="Huang Z.Y."/>
            <person name="Cao C.C."/>
            <person name="Chen C.S."/>
            <person name="Chen Y.X."/>
            <person name="Fan D.D."/>
            <person name="He J."/>
            <person name="Hou H.L."/>
            <person name="Hu L."/>
            <person name="Hu X.T."/>
            <person name="Jiang X.T."/>
            <person name="Lai R."/>
            <person name="Lang Y.S."/>
            <person name="Liang B."/>
            <person name="Liao S.G."/>
            <person name="Mu D."/>
            <person name="Ma Y.Y."/>
            <person name="Niu Y.Y."/>
            <person name="Sun X.Q."/>
            <person name="Xia J.Q."/>
            <person name="Xiao J."/>
            <person name="Xiong Z.Q."/>
            <person name="Xu L."/>
            <person name="Yang L."/>
            <person name="Zhang Y."/>
            <person name="Zhao W."/>
            <person name="Zhao X.D."/>
            <person name="Zheng Y.T."/>
            <person name="Zhou J.M."/>
            <person name="Zhu Y.B."/>
            <person name="Zhang G.J."/>
            <person name="Wang J."/>
            <person name="Yao Y.G."/>
        </authorList>
    </citation>
    <scope>NUCLEOTIDE SEQUENCE [LARGE SCALE GENOMIC DNA]</scope>
</reference>
<comment type="subcellular location">
    <subcellularLocation>
        <location evidence="1">Cell projection</location>
        <location evidence="1">Microvillus</location>
    </subcellularLocation>
    <subcellularLocation>
        <location evidence="3">Cell projection</location>
        <location evidence="3">Stereocilium</location>
    </subcellularLocation>
    <subcellularLocation>
        <location evidence="2">Cytoplasm</location>
        <location evidence="2">Cytoskeleton</location>
    </subcellularLocation>
</comment>
<keyword evidence="12" id="KW-0966">Cell projection</keyword>
<feature type="compositionally biased region" description="Pro residues" evidence="18">
    <location>
        <begin position="401"/>
        <end position="414"/>
    </location>
</feature>
<evidence type="ECO:0000313" key="21">
    <source>
        <dbReference type="Proteomes" id="UP000011518"/>
    </source>
</evidence>
<evidence type="ECO:0000256" key="11">
    <source>
        <dbReference type="ARBA" id="ARBA00023212"/>
    </source>
</evidence>
<dbReference type="SMART" id="SM00248">
    <property type="entry name" value="ANK"/>
    <property type="match status" value="8"/>
</dbReference>
<dbReference type="GO" id="GO:0005737">
    <property type="term" value="C:cytoplasm"/>
    <property type="evidence" value="ECO:0007669"/>
    <property type="project" value="TreeGrafter"/>
</dbReference>
<dbReference type="Gene3D" id="1.25.40.20">
    <property type="entry name" value="Ankyrin repeat-containing domain"/>
    <property type="match status" value="1"/>
</dbReference>
<feature type="repeat" description="ANK" evidence="16">
    <location>
        <begin position="239"/>
        <end position="268"/>
    </location>
</feature>
<evidence type="ECO:0000256" key="4">
    <source>
        <dbReference type="ARBA" id="ARBA00022490"/>
    </source>
</evidence>
<feature type="repeat" description="ANK" evidence="16">
    <location>
        <begin position="205"/>
        <end position="238"/>
    </location>
</feature>
<feature type="compositionally biased region" description="Acidic residues" evidence="18">
    <location>
        <begin position="1022"/>
        <end position="1047"/>
    </location>
</feature>
<evidence type="ECO:0000256" key="7">
    <source>
        <dbReference type="ARBA" id="ARBA00022740"/>
    </source>
</evidence>
<dbReference type="InterPro" id="IPR003124">
    <property type="entry name" value="WH2_dom"/>
</dbReference>
<evidence type="ECO:0000256" key="5">
    <source>
        <dbReference type="ARBA" id="ARBA00022553"/>
    </source>
</evidence>
<evidence type="ECO:0000256" key="15">
    <source>
        <dbReference type="ARBA" id="ARBA00078394"/>
    </source>
</evidence>
<evidence type="ECO:0000256" key="18">
    <source>
        <dbReference type="SAM" id="MobiDB-lite"/>
    </source>
</evidence>
<protein>
    <recommendedName>
        <fullName evidence="14">Espin</fullName>
    </recommendedName>
    <alternativeName>
        <fullName evidence="15">Ectoplasmic specialization protein</fullName>
    </alternativeName>
</protein>
<feature type="compositionally biased region" description="Pro residues" evidence="18">
    <location>
        <begin position="1061"/>
        <end position="1074"/>
    </location>
</feature>
<feature type="repeat" description="ANK" evidence="16">
    <location>
        <begin position="171"/>
        <end position="204"/>
    </location>
</feature>
<keyword evidence="9 17" id="KW-0175">Coiled coil</keyword>
<dbReference type="Pfam" id="PF02205">
    <property type="entry name" value="WH2"/>
    <property type="match status" value="1"/>
</dbReference>
<keyword evidence="6" id="KW-0677">Repeat</keyword>
<gene>
    <name evidence="20" type="ORF">TREES_T100008686</name>
</gene>
<dbReference type="PROSITE" id="PS51082">
    <property type="entry name" value="WH2"/>
    <property type="match status" value="1"/>
</dbReference>